<keyword evidence="2 7" id="KW-0732">Signal</keyword>
<evidence type="ECO:0000256" key="2">
    <source>
        <dbReference type="ARBA" id="ARBA00022729"/>
    </source>
</evidence>
<dbReference type="GO" id="GO:0030288">
    <property type="term" value="C:outer membrane-bounded periplasmic space"/>
    <property type="evidence" value="ECO:0007669"/>
    <property type="project" value="InterPro"/>
</dbReference>
<feature type="region of interest" description="Disordered" evidence="6">
    <location>
        <begin position="290"/>
        <end position="312"/>
    </location>
</feature>
<name>A0A845BBY3_9PROT</name>
<evidence type="ECO:0000313" key="9">
    <source>
        <dbReference type="Proteomes" id="UP000460715"/>
    </source>
</evidence>
<keyword evidence="1" id="KW-1003">Cell membrane</keyword>
<keyword evidence="3" id="KW-0472">Membrane</keyword>
<keyword evidence="9" id="KW-1185">Reference proteome</keyword>
<dbReference type="OrthoDB" id="1110708at2"/>
<sequence>MSYRAVLALSLGMLSLAACGTAPATMMAEQPTLGARPQSTSELVALPAPERRLDVAVFSFQDQTGQHRPNENFAEYSFAVTQGGASILINALKEAGGQSRWFNVLERNRLADLLQERQIIRANRSEHVGPGGQPLPPLAPLRNAGIMITGGIIGYDSNVLTGGAGATFLGIGGTTEYRRDNVSVYLRAVSIATGEVLVSVTTDKTIYSVALQGLANRYVGWNKLLQIEAGVTTNEPRQLAVRQAIEKAVYAMVAEGAEKGYWRFADEAQGRAVIHNYLETRDGQVPAMTAAMAPRSGPGDASDGTRPGSGRS</sequence>
<keyword evidence="5" id="KW-0449">Lipoprotein</keyword>
<dbReference type="EMBL" id="SNVJ01000017">
    <property type="protein sequence ID" value="MXP65093.1"/>
    <property type="molecule type" value="Genomic_DNA"/>
</dbReference>
<accession>A0A845BBY3</accession>
<dbReference type="AlphaFoldDB" id="A0A845BBY3"/>
<dbReference type="InterPro" id="IPR005534">
    <property type="entry name" value="Curli_assmbl/transp-comp_CsgG"/>
</dbReference>
<dbReference type="PANTHER" id="PTHR41164:SF1">
    <property type="entry name" value="CURLI PRODUCTION ASSEMBLY_TRANSPORT COMPONENT CSGG"/>
    <property type="match status" value="1"/>
</dbReference>
<evidence type="ECO:0000256" key="4">
    <source>
        <dbReference type="ARBA" id="ARBA00023139"/>
    </source>
</evidence>
<evidence type="ECO:0000313" key="8">
    <source>
        <dbReference type="EMBL" id="MXP65093.1"/>
    </source>
</evidence>
<gene>
    <name evidence="8" type="ORF">E0493_17235</name>
</gene>
<evidence type="ECO:0000256" key="7">
    <source>
        <dbReference type="SAM" id="SignalP"/>
    </source>
</evidence>
<feature type="chain" id="PRO_5032522320" evidence="7">
    <location>
        <begin position="25"/>
        <end position="312"/>
    </location>
</feature>
<dbReference type="Gene3D" id="3.40.50.10610">
    <property type="entry name" value="ABC-type transport auxiliary lipoprotein component"/>
    <property type="match status" value="2"/>
</dbReference>
<reference evidence="8 9" key="1">
    <citation type="submission" date="2019-03" db="EMBL/GenBank/DDBJ databases">
        <title>Roseomonas sp. a novel Roseomonas species isolated from Sea whip Gorgonian.</title>
        <authorList>
            <person name="Li F."/>
            <person name="Pan X."/>
            <person name="Huang S."/>
            <person name="Li Z."/>
            <person name="Meng B."/>
        </authorList>
    </citation>
    <scope>NUCLEOTIDE SEQUENCE [LARGE SCALE GENOMIC DNA]</scope>
    <source>
        <strain evidence="8 9">M0104</strain>
    </source>
</reference>
<evidence type="ECO:0000256" key="5">
    <source>
        <dbReference type="ARBA" id="ARBA00023288"/>
    </source>
</evidence>
<proteinExistence type="predicted"/>
<comment type="caution">
    <text evidence="8">The sequence shown here is derived from an EMBL/GenBank/DDBJ whole genome shotgun (WGS) entry which is preliminary data.</text>
</comment>
<evidence type="ECO:0000256" key="6">
    <source>
        <dbReference type="SAM" id="MobiDB-lite"/>
    </source>
</evidence>
<organism evidence="8 9">
    <name type="scientific">Teichococcus coralli</name>
    <dbReference type="NCBI Taxonomy" id="2545983"/>
    <lineage>
        <taxon>Bacteria</taxon>
        <taxon>Pseudomonadati</taxon>
        <taxon>Pseudomonadota</taxon>
        <taxon>Alphaproteobacteria</taxon>
        <taxon>Acetobacterales</taxon>
        <taxon>Roseomonadaceae</taxon>
        <taxon>Roseomonas</taxon>
    </lineage>
</organism>
<dbReference type="PROSITE" id="PS51257">
    <property type="entry name" value="PROKAR_LIPOPROTEIN"/>
    <property type="match status" value="1"/>
</dbReference>
<dbReference type="PANTHER" id="PTHR41164">
    <property type="entry name" value="CURLI PRODUCTION ASSEMBLY/TRANSPORT COMPONENT CSGG"/>
    <property type="match status" value="1"/>
</dbReference>
<dbReference type="Proteomes" id="UP000460715">
    <property type="component" value="Unassembled WGS sequence"/>
</dbReference>
<dbReference type="RefSeq" id="WP_160938498.1">
    <property type="nucleotide sequence ID" value="NZ_SNVJ01000017.1"/>
</dbReference>
<evidence type="ECO:0000256" key="1">
    <source>
        <dbReference type="ARBA" id="ARBA00022475"/>
    </source>
</evidence>
<feature type="signal peptide" evidence="7">
    <location>
        <begin position="1"/>
        <end position="24"/>
    </location>
</feature>
<protein>
    <submittedName>
        <fullName evidence="8">Curli production assembly protein CsgG</fullName>
    </submittedName>
</protein>
<keyword evidence="4" id="KW-0564">Palmitate</keyword>
<evidence type="ECO:0000256" key="3">
    <source>
        <dbReference type="ARBA" id="ARBA00023136"/>
    </source>
</evidence>
<dbReference type="Pfam" id="PF03783">
    <property type="entry name" value="CsgG"/>
    <property type="match status" value="1"/>
</dbReference>